<dbReference type="SUPFAM" id="SSF109709">
    <property type="entry name" value="KorB DNA-binding domain-like"/>
    <property type="match status" value="1"/>
</dbReference>
<accession>Q21H06</accession>
<keyword evidence="3" id="KW-1185">Reference proteome</keyword>
<evidence type="ECO:0000256" key="1">
    <source>
        <dbReference type="SAM" id="MobiDB-lite"/>
    </source>
</evidence>
<sequence length="172" mass="19174">MTNFSGKNLDRSAGRKAANPKDGVSNKGSGYHFELERPGAASVVESSDGKLSINVTINLKRRSGRRLITLPDGTVQEPRPWDTQPTPLQLALARGHRWLQMLETGEVSSLREIAQLEGLDNSYISRMVYLTTLAPDIVEAILDDQLPPTITLFDLAVDPPRLWSEQRERHMV</sequence>
<dbReference type="AlphaFoldDB" id="Q21H06"/>
<proteinExistence type="predicted"/>
<name>Q21H06_SACD2</name>
<protein>
    <recommendedName>
        <fullName evidence="4">Bacteriophage-related protein</fullName>
    </recommendedName>
</protein>
<dbReference type="EMBL" id="CP000282">
    <property type="protein sequence ID" value="ABD82023.1"/>
    <property type="molecule type" value="Genomic_DNA"/>
</dbReference>
<organism evidence="2 3">
    <name type="scientific">Saccharophagus degradans (strain 2-40 / ATCC 43961 / DSM 17024)</name>
    <dbReference type="NCBI Taxonomy" id="203122"/>
    <lineage>
        <taxon>Bacteria</taxon>
        <taxon>Pseudomonadati</taxon>
        <taxon>Pseudomonadota</taxon>
        <taxon>Gammaproteobacteria</taxon>
        <taxon>Cellvibrionales</taxon>
        <taxon>Cellvibrionaceae</taxon>
        <taxon>Saccharophagus</taxon>
    </lineage>
</organism>
<dbReference type="HOGENOM" id="CLU_132664_0_0_6"/>
<dbReference type="GeneID" id="98614419"/>
<evidence type="ECO:0000313" key="3">
    <source>
        <dbReference type="Proteomes" id="UP000001947"/>
    </source>
</evidence>
<evidence type="ECO:0000313" key="2">
    <source>
        <dbReference type="EMBL" id="ABD82023.1"/>
    </source>
</evidence>
<reference evidence="2 3" key="1">
    <citation type="journal article" date="2008" name="PLoS Genet.">
        <title>Complete genome sequence of the complex carbohydrate-degrading marine bacterium, Saccharophagus degradans strain 2-40 T.</title>
        <authorList>
            <person name="Weiner R.M."/>
            <person name="Taylor L.E.II."/>
            <person name="Henrissat B."/>
            <person name="Hauser L."/>
            <person name="Land M."/>
            <person name="Coutinho P.M."/>
            <person name="Rancurel C."/>
            <person name="Saunders E.H."/>
            <person name="Longmire A.G."/>
            <person name="Zhang H."/>
            <person name="Bayer E.A."/>
            <person name="Gilbert H.J."/>
            <person name="Larimer F."/>
            <person name="Zhulin I.B."/>
            <person name="Ekborg N.A."/>
            <person name="Lamed R."/>
            <person name="Richardson P.M."/>
            <person name="Borovok I."/>
            <person name="Hutcheson S."/>
        </authorList>
    </citation>
    <scope>NUCLEOTIDE SEQUENCE [LARGE SCALE GENOMIC DNA]</scope>
    <source>
        <strain evidence="3">2-40 / ATCC 43961 / DSM 17024</strain>
    </source>
</reference>
<evidence type="ECO:0008006" key="4">
    <source>
        <dbReference type="Google" id="ProtNLM"/>
    </source>
</evidence>
<dbReference type="KEGG" id="sde:Sde_2763"/>
<dbReference type="RefSeq" id="WP_011469239.1">
    <property type="nucleotide sequence ID" value="NC_007912.1"/>
</dbReference>
<dbReference type="Proteomes" id="UP000001947">
    <property type="component" value="Chromosome"/>
</dbReference>
<dbReference type="eggNOG" id="COG1961">
    <property type="taxonomic scope" value="Bacteria"/>
</dbReference>
<dbReference type="STRING" id="203122.Sde_2763"/>
<feature type="region of interest" description="Disordered" evidence="1">
    <location>
        <begin position="1"/>
        <end position="32"/>
    </location>
</feature>
<gene>
    <name evidence="2" type="ordered locus">Sde_2763</name>
</gene>